<evidence type="ECO:0000256" key="18">
    <source>
        <dbReference type="ARBA" id="ARBA00023053"/>
    </source>
</evidence>
<dbReference type="Pfam" id="PF14792">
    <property type="entry name" value="DNA_pol_B_palm"/>
    <property type="match status" value="1"/>
</dbReference>
<dbReference type="GO" id="GO:0005737">
    <property type="term" value="C:cytoplasm"/>
    <property type="evidence" value="ECO:0007669"/>
    <property type="project" value="UniProtKB-SubCell"/>
</dbReference>
<dbReference type="SMART" id="SM00278">
    <property type="entry name" value="HhH1"/>
    <property type="match status" value="2"/>
</dbReference>
<evidence type="ECO:0000256" key="16">
    <source>
        <dbReference type="ARBA" id="ARBA00022843"/>
    </source>
</evidence>
<dbReference type="GO" id="GO:0003887">
    <property type="term" value="F:DNA-directed DNA polymerase activity"/>
    <property type="evidence" value="ECO:0007669"/>
    <property type="project" value="UniProtKB-KW"/>
</dbReference>
<accession>A0A2P6N309</accession>
<dbReference type="SUPFAM" id="SSF52540">
    <property type="entry name" value="P-loop containing nucleoside triphosphate hydrolases"/>
    <property type="match status" value="1"/>
</dbReference>
<evidence type="ECO:0000256" key="25">
    <source>
        <dbReference type="ARBA" id="ARBA00044632"/>
    </source>
</evidence>
<evidence type="ECO:0000256" key="4">
    <source>
        <dbReference type="ARBA" id="ARBA00012417"/>
    </source>
</evidence>
<sequence>MSKQATLPFFKKTSKDQEKDHVQIVYADDPDLTVDLKSGSNIIGRASLPPDTDKRVSRTQLDLQWNERLHLVHKGKHPIHVFRQNGDQLVVLEGGGECDVSIGDRFGLLLDQYQFHIRGKTSPTERLFIPFYLTISYLAGPTKKPKKEETKKREKEETKKQEKEETKKQERLKEEEKEEKEERGEEERGEGKIESNDKLIEILTDMGNIEKASGEKYRSVAYFKAVRSIKNSNLIIRSGNDAKQLEGIGKKIALKIDEIIQTGQLQKLNKNLNDPRIAALRQFNRIHGIGAKMAEKLVDHHKLYTLDDLKKHKILLNPQQIIGLEFVDEFEEKIPRKEIEEIEEELKEAAAEVDEDLMLTICGSYRRGAVTSGDIDCLVTKRGWMEDTKRPASIDLLMNKLKKKLITHELASGDKKFMGVCRLSDTEERKHRRLDLRFIPHTNYACAIVYFTGSDRFNVDLRNCAISKAMTLNEYHLKRGGQIVPVDTEEDLFEALNKKDNLYDIKVPFHFQLKGSSAQVINFSNALSDSLAIDCGTAAEIYNTRRYTHIDEQEATRYTEKESEVTSEEQGRSHIEPYIKCHRISTSSKLRQDSTTVDKAFNTLFYLVKKGDIRTQFDARRFVLSALGSQSTEKVVSLLGDEDRNGIHQLGTITTFEVSPTAGNKPNVLSFQRVVLPLFALIVDPAFTDSPYVTHLRRIYSLFYSQRGFLDETMKSMQHLCHHQMWSMRDEEYRRDPRDHDVWSPSHWSQGLRLIVRLFLSFFSLFDDAPSDHQVHLWVASLDEMFQNCVEGDPDYRSHLSRVKQTSDDINRLKSMMITPRERELSLMRARERGSRGPGDLCGSFRFDNDCIDFRDISILPTEEEMLYEGEIYLPREGEPDYLPPGVDRYLDSQFRLLREDSLSSVRRAVKWMMREGGEKREEITTGDGTHLNVYRNVKLDRLDLDPRRGAILVVRFDQPRRTQRMSVEEKRDHWMKGGGAGQLQVGSLVVLMMVSGKSEKRLYAAQVVERYVEKMEGTSKSVEMGIEIPDRRQFVEISTLYMALPNDTEGESLMIQIKGHFFTSTRHVMKALQKHRETTLPFSDDLIHGVPSLDSPYYSLHSTYDLTCLAKKGSSDRVKSALSSITMGDYDRLKEKLKGVRDDILLDTTQSISLACALTRKISLIQGPPGTGKTYIGVHLVRTLIQNLSRSEDKRRETEYPAILRATDDSNERSLPILCICYTNHALDQFMEGLLEGGVPLHQVVRIGGRSKSSRLLGRNLKELKRGEEEWKRELMEEGTRSGVEHARMKEIERKLGELGRRIESSLRVQRITEEDFVMEDLLDYLDQMFPHQLDQLLREKSEGDVLRYWLESGETIHERVEDVSVEELTRTHQVWSMNAWERKRLFRFWVDDLRDLSERELNQVLGEYEEYREEYNAIDIAAELRVLRANFIIGMTTSGGASHGALLSSLRPQIILCEEAGEVLESHLLASLTSGTQHLILIGDHLQLRPKVEEYRLSVEGNGGYKLDVSLFERLFVSCRERHGEEGMMEDGRMSLLTTQRRMRSEIAQLMRVTLYPQLEDGDNVKGYPHVRGMSHDVWFYNHNWREDEGGDKSSHSNTMEAEELLSTLQGLLDRGYRPHQLAILTPYTGQVLKLREMMKKRRMNGHIDERSFGDLDLNEEQGERQRQRKSDVGAETERGRDSIRLSTVKNFQGEESDIILLSTVRCNERGRTAKIGLYIFGSVDTIRRDKEARVFHRILTELEDRRLIGDCLNKPK</sequence>
<dbReference type="GO" id="GO:0003677">
    <property type="term" value="F:DNA binding"/>
    <property type="evidence" value="ECO:0007669"/>
    <property type="project" value="UniProtKB-KW"/>
</dbReference>
<keyword evidence="20" id="KW-0234">DNA repair</keyword>
<dbReference type="GO" id="GO:0140078">
    <property type="term" value="F:class I DNA-(apurinic or apyrimidinic site) endonuclease activity"/>
    <property type="evidence" value="ECO:0007669"/>
    <property type="project" value="UniProtKB-EC"/>
</dbReference>
<feature type="compositionally biased region" description="Basic and acidic residues" evidence="30">
    <location>
        <begin position="146"/>
        <end position="192"/>
    </location>
</feature>
<dbReference type="InterPro" id="IPR029398">
    <property type="entry name" value="PolB_thumb"/>
</dbReference>
<evidence type="ECO:0000256" key="19">
    <source>
        <dbReference type="ARBA" id="ARBA00023125"/>
    </source>
</evidence>
<dbReference type="Pfam" id="PF14791">
    <property type="entry name" value="DNA_pol_B_thumb"/>
    <property type="match status" value="1"/>
</dbReference>
<evidence type="ECO:0000256" key="21">
    <source>
        <dbReference type="ARBA" id="ARBA00023239"/>
    </source>
</evidence>
<dbReference type="InterPro" id="IPR003583">
    <property type="entry name" value="Hlx-hairpin-Hlx_DNA-bd_motif"/>
</dbReference>
<dbReference type="Gene3D" id="1.10.150.20">
    <property type="entry name" value="5' to 3' exonuclease, C-terminal subdomain"/>
    <property type="match status" value="1"/>
</dbReference>
<keyword evidence="8" id="KW-0963">Cytoplasm</keyword>
<dbReference type="CDD" id="cd18808">
    <property type="entry name" value="SF1_C_Upf1"/>
    <property type="match status" value="1"/>
</dbReference>
<dbReference type="EMBL" id="MDYQ01000229">
    <property type="protein sequence ID" value="PRP78349.1"/>
    <property type="molecule type" value="Genomic_DNA"/>
</dbReference>
<dbReference type="InterPro" id="IPR002054">
    <property type="entry name" value="DNA-dir_DNA_pol_X"/>
</dbReference>
<dbReference type="SUPFAM" id="SSF81585">
    <property type="entry name" value="PsbU/PolX domain-like"/>
    <property type="match status" value="1"/>
</dbReference>
<dbReference type="InterPro" id="IPR027421">
    <property type="entry name" value="DNA_pol_lamdba_lyase_dom_sf"/>
</dbReference>
<evidence type="ECO:0000256" key="5">
    <source>
        <dbReference type="ARBA" id="ARBA00012720"/>
    </source>
</evidence>
<evidence type="ECO:0000256" key="2">
    <source>
        <dbReference type="ARBA" id="ARBA00004123"/>
    </source>
</evidence>
<evidence type="ECO:0000256" key="11">
    <source>
        <dbReference type="ARBA" id="ARBA00022695"/>
    </source>
</evidence>
<evidence type="ECO:0000256" key="12">
    <source>
        <dbReference type="ARBA" id="ARBA00022705"/>
    </source>
</evidence>
<comment type="cofactor">
    <cofactor evidence="1">
        <name>Mg(2+)</name>
        <dbReference type="ChEBI" id="CHEBI:18420"/>
    </cofactor>
</comment>
<feature type="domain" description="Helix-hairpin-helix DNA-binding motif class 1" evidence="31">
    <location>
        <begin position="281"/>
        <end position="300"/>
    </location>
</feature>
<feature type="active site" description="Nucleophile; Schiff-base intermediate with DNA; for 5'-dRP lyase activity" evidence="29">
    <location>
        <position position="255"/>
    </location>
</feature>
<keyword evidence="34" id="KW-1185">Reference proteome</keyword>
<dbReference type="CDD" id="cd17936">
    <property type="entry name" value="EEXXEc_NFX1"/>
    <property type="match status" value="1"/>
</dbReference>
<dbReference type="InterPro" id="IPR008984">
    <property type="entry name" value="SMAD_FHA_dom_sf"/>
</dbReference>
<dbReference type="Gene3D" id="1.10.150.110">
    <property type="entry name" value="DNA polymerase beta, N-terminal domain-like"/>
    <property type="match status" value="1"/>
</dbReference>
<evidence type="ECO:0000256" key="3">
    <source>
        <dbReference type="ARBA" id="ARBA00004496"/>
    </source>
</evidence>
<dbReference type="Pfam" id="PF13087">
    <property type="entry name" value="AAA_12"/>
    <property type="match status" value="1"/>
</dbReference>
<protein>
    <recommendedName>
        <fullName evidence="6">DNA polymerase beta</fullName>
        <ecNumber evidence="4">2.7.7.7</ecNumber>
        <ecNumber evidence="5">4.2.99.18</ecNumber>
    </recommendedName>
    <alternativeName>
        <fullName evidence="23">5'-deoxyribose-phosphate lyase</fullName>
    </alternativeName>
    <alternativeName>
        <fullName evidence="24">AP lyase</fullName>
    </alternativeName>
</protein>
<keyword evidence="13" id="KW-0479">Metal-binding</keyword>
<evidence type="ECO:0000256" key="8">
    <source>
        <dbReference type="ARBA" id="ARBA00022490"/>
    </source>
</evidence>
<dbReference type="Pfam" id="PF14716">
    <property type="entry name" value="HHH_8"/>
    <property type="match status" value="1"/>
</dbReference>
<dbReference type="InterPro" id="IPR041679">
    <property type="entry name" value="DNA2/NAM7-like_C"/>
</dbReference>
<keyword evidence="19" id="KW-0238">DNA-binding</keyword>
<evidence type="ECO:0000256" key="22">
    <source>
        <dbReference type="ARBA" id="ARBA00023242"/>
    </source>
</evidence>
<dbReference type="EC" id="4.2.99.18" evidence="5"/>
<evidence type="ECO:0000256" key="23">
    <source>
        <dbReference type="ARBA" id="ARBA00035717"/>
    </source>
</evidence>
<dbReference type="InterPro" id="IPR018944">
    <property type="entry name" value="DNA_pol_lambd_fingers_domain"/>
</dbReference>
<evidence type="ECO:0000256" key="7">
    <source>
        <dbReference type="ARBA" id="ARBA00022481"/>
    </source>
</evidence>
<dbReference type="InterPro" id="IPR022312">
    <property type="entry name" value="DNA_pol_X"/>
</dbReference>
<evidence type="ECO:0000256" key="27">
    <source>
        <dbReference type="ARBA" id="ARBA00045548"/>
    </source>
</evidence>
<comment type="catalytic activity">
    <reaction evidence="25">
        <text>2'-deoxyribonucleotide-(2'-deoxyribose 5'-phosphate)-2'-deoxyribonucleotide-DNA = a 3'-end 2'-deoxyribonucleotide-(2,3-dehydro-2,3-deoxyribose 5'-phosphate)-DNA + a 5'-end 5'-phospho-2'-deoxyribonucleoside-DNA + H(+)</text>
        <dbReference type="Rhea" id="RHEA:66592"/>
        <dbReference type="Rhea" id="RHEA-COMP:13180"/>
        <dbReference type="Rhea" id="RHEA-COMP:16897"/>
        <dbReference type="Rhea" id="RHEA-COMP:17067"/>
        <dbReference type="ChEBI" id="CHEBI:15378"/>
        <dbReference type="ChEBI" id="CHEBI:136412"/>
        <dbReference type="ChEBI" id="CHEBI:157695"/>
        <dbReference type="ChEBI" id="CHEBI:167181"/>
        <dbReference type="EC" id="4.2.99.18"/>
    </reaction>
</comment>
<keyword evidence="22" id="KW-0539">Nucleus</keyword>
<evidence type="ECO:0000256" key="10">
    <source>
        <dbReference type="ARBA" id="ARBA00022679"/>
    </source>
</evidence>
<comment type="function">
    <text evidence="27">Repair polymerase that plays a key role in base-excision repair. During this process, the damaged base is excised by specific DNA glycosylases, the DNA backbone is nicked at the abasic site by an apurinic/apyrimidic (AP) endonuclease, and POLB removes 5'-deoxyribose-phosphate from the preincised AP site acting as a 5'-deoxyribose-phosphate lyase (5'-dRP lyase); through its DNA polymerase activity, it adds one nucleotide to the 3' end of the arising single-nucleotide gap. Conducts 'gap-filling' DNA synthesis in a stepwise distributive fashion rather than in a processive fashion as for other DNA polymerases. It is also able to cleave sugar-phosphate bonds 3' to an intact AP site, acting as an AP lyase.</text>
</comment>
<dbReference type="EC" id="2.7.7.7" evidence="4"/>
<keyword evidence="7" id="KW-0488">Methylation</keyword>
<dbReference type="InterPro" id="IPR037160">
    <property type="entry name" value="DNA_Pol_thumb_sf"/>
</dbReference>
<dbReference type="PRINTS" id="PR00870">
    <property type="entry name" value="DNAPOLXBETA"/>
</dbReference>
<feature type="domain" description="Helix-hairpin-helix DNA-binding motif class 1" evidence="31">
    <location>
        <begin position="240"/>
        <end position="259"/>
    </location>
</feature>
<dbReference type="InterPro" id="IPR028207">
    <property type="entry name" value="DNA_pol_B_palm_palm"/>
</dbReference>
<keyword evidence="21" id="KW-0456">Lyase</keyword>
<dbReference type="InterPro" id="IPR041677">
    <property type="entry name" value="DNA2/NAM7_AAA_11"/>
</dbReference>
<keyword evidence="16" id="KW-0832">Ubl conjugation</keyword>
<evidence type="ECO:0000256" key="26">
    <source>
        <dbReference type="ARBA" id="ARBA00044678"/>
    </source>
</evidence>
<evidence type="ECO:0000259" key="31">
    <source>
        <dbReference type="SMART" id="SM00278"/>
    </source>
</evidence>
<dbReference type="GO" id="GO:0006303">
    <property type="term" value="P:double-strand break repair via nonhomologous end joining"/>
    <property type="evidence" value="ECO:0007669"/>
    <property type="project" value="TreeGrafter"/>
</dbReference>
<dbReference type="FunCoup" id="A0A2P6N309">
    <property type="interactions" value="151"/>
</dbReference>
<evidence type="ECO:0000313" key="34">
    <source>
        <dbReference type="Proteomes" id="UP000241769"/>
    </source>
</evidence>
<keyword evidence="12" id="KW-0235">DNA replication</keyword>
<dbReference type="OrthoDB" id="205514at2759"/>
<dbReference type="GO" id="GO:0006284">
    <property type="term" value="P:base-excision repair"/>
    <property type="evidence" value="ECO:0007669"/>
    <property type="project" value="TreeGrafter"/>
</dbReference>
<gene>
    <name evidence="33" type="ORF">PROFUN_11389</name>
</gene>
<reference evidence="33 34" key="1">
    <citation type="journal article" date="2018" name="Genome Biol. Evol.">
        <title>Multiple Roots of Fruiting Body Formation in Amoebozoa.</title>
        <authorList>
            <person name="Hillmann F."/>
            <person name="Forbes G."/>
            <person name="Novohradska S."/>
            <person name="Ferling I."/>
            <person name="Riege K."/>
            <person name="Groth M."/>
            <person name="Westermann M."/>
            <person name="Marz M."/>
            <person name="Spaller T."/>
            <person name="Winckler T."/>
            <person name="Schaap P."/>
            <person name="Glockner G."/>
        </authorList>
    </citation>
    <scope>NUCLEOTIDE SEQUENCE [LARGE SCALE GENOMIC DNA]</scope>
    <source>
        <strain evidence="33 34">Jena</strain>
    </source>
</reference>
<dbReference type="SUPFAM" id="SSF81301">
    <property type="entry name" value="Nucleotidyltransferase"/>
    <property type="match status" value="1"/>
</dbReference>
<dbReference type="InterPro" id="IPR043519">
    <property type="entry name" value="NT_sf"/>
</dbReference>
<dbReference type="GO" id="GO:0004386">
    <property type="term" value="F:helicase activity"/>
    <property type="evidence" value="ECO:0007669"/>
    <property type="project" value="InterPro"/>
</dbReference>
<evidence type="ECO:0000256" key="20">
    <source>
        <dbReference type="ARBA" id="ARBA00023204"/>
    </source>
</evidence>
<dbReference type="InParanoid" id="A0A2P6N309"/>
<evidence type="ECO:0000256" key="1">
    <source>
        <dbReference type="ARBA" id="ARBA00001946"/>
    </source>
</evidence>
<feature type="region of interest" description="Disordered" evidence="30">
    <location>
        <begin position="1652"/>
        <end position="1682"/>
    </location>
</feature>
<comment type="catalytic activity">
    <reaction evidence="26">
        <text>a 5'-end 2'-deoxyribose-2'-deoxyribonucleotide-DNA = (2E,4S)-4-hydroxypenten-2-al-5-phosphate + a 5'-end 5'-phospho-2'-deoxyribonucleoside-DNA + H(+)</text>
        <dbReference type="Rhea" id="RHEA:76255"/>
        <dbReference type="Rhea" id="RHEA-COMP:13180"/>
        <dbReference type="Rhea" id="RHEA-COMP:18657"/>
        <dbReference type="ChEBI" id="CHEBI:15378"/>
        <dbReference type="ChEBI" id="CHEBI:136412"/>
        <dbReference type="ChEBI" id="CHEBI:195194"/>
        <dbReference type="ChEBI" id="CHEBI:195195"/>
    </reaction>
</comment>
<dbReference type="SMART" id="SM00483">
    <property type="entry name" value="POLXc"/>
    <property type="match status" value="1"/>
</dbReference>
<dbReference type="PRINTS" id="PR00869">
    <property type="entry name" value="DNAPOLX"/>
</dbReference>
<keyword evidence="15" id="KW-0460">Magnesium</keyword>
<dbReference type="InterPro" id="IPR027417">
    <property type="entry name" value="P-loop_NTPase"/>
</dbReference>
<keyword evidence="11" id="KW-0548">Nucleotidyltransferase</keyword>
<comment type="subcellular location">
    <subcellularLocation>
        <location evidence="3">Cytoplasm</location>
    </subcellularLocation>
    <subcellularLocation>
        <location evidence="2">Nucleus</location>
    </subcellularLocation>
</comment>
<evidence type="ECO:0000256" key="13">
    <source>
        <dbReference type="ARBA" id="ARBA00022723"/>
    </source>
</evidence>
<dbReference type="InterPro" id="IPR002008">
    <property type="entry name" value="DNA_pol_X_beta-like"/>
</dbReference>
<evidence type="ECO:0000256" key="14">
    <source>
        <dbReference type="ARBA" id="ARBA00022763"/>
    </source>
</evidence>
<feature type="region of interest" description="Disordered" evidence="30">
    <location>
        <begin position="142"/>
        <end position="192"/>
    </location>
</feature>
<dbReference type="Gene3D" id="3.30.210.10">
    <property type="entry name" value="DNA polymerase, thumb domain"/>
    <property type="match status" value="1"/>
</dbReference>
<dbReference type="Pfam" id="PF10391">
    <property type="entry name" value="DNA_pol_lambd_f"/>
    <property type="match status" value="1"/>
</dbReference>
<evidence type="ECO:0000313" key="33">
    <source>
        <dbReference type="EMBL" id="PRP78349.1"/>
    </source>
</evidence>
<keyword evidence="14" id="KW-0227">DNA damage</keyword>
<feature type="domain" description="DNA-directed DNA polymerase X" evidence="32">
    <location>
        <begin position="194"/>
        <end position="501"/>
    </location>
</feature>
<evidence type="ECO:0000256" key="6">
    <source>
        <dbReference type="ARBA" id="ARBA00020020"/>
    </source>
</evidence>
<comment type="catalytic activity">
    <reaction evidence="28">
        <text>DNA(n) + a 2'-deoxyribonucleoside 5'-triphosphate = DNA(n+1) + diphosphate</text>
        <dbReference type="Rhea" id="RHEA:22508"/>
        <dbReference type="Rhea" id="RHEA-COMP:17339"/>
        <dbReference type="Rhea" id="RHEA-COMP:17340"/>
        <dbReference type="ChEBI" id="CHEBI:33019"/>
        <dbReference type="ChEBI" id="CHEBI:61560"/>
        <dbReference type="ChEBI" id="CHEBI:173112"/>
        <dbReference type="EC" id="2.7.7.7"/>
    </reaction>
</comment>
<keyword evidence="17" id="KW-0239">DNA-directed DNA polymerase</keyword>
<dbReference type="PANTHER" id="PTHR11276:SF42">
    <property type="entry name" value="DNA POLYMERASE BETA"/>
    <property type="match status" value="1"/>
</dbReference>
<dbReference type="InterPro" id="IPR010996">
    <property type="entry name" value="HHH_MUS81"/>
</dbReference>
<keyword evidence="9" id="KW-0237">DNA synthesis</keyword>
<dbReference type="Proteomes" id="UP000241769">
    <property type="component" value="Unassembled WGS sequence"/>
</dbReference>
<name>A0A2P6N309_9EUKA</name>
<dbReference type="Pfam" id="PF13086">
    <property type="entry name" value="AAA_11"/>
    <property type="match status" value="1"/>
</dbReference>
<dbReference type="InterPro" id="IPR047187">
    <property type="entry name" value="SF1_C_Upf1"/>
</dbReference>
<evidence type="ECO:0000256" key="28">
    <source>
        <dbReference type="ARBA" id="ARBA00049244"/>
    </source>
</evidence>
<dbReference type="Gene3D" id="2.60.200.20">
    <property type="match status" value="1"/>
</dbReference>
<evidence type="ECO:0000256" key="29">
    <source>
        <dbReference type="PIRSR" id="PIRSR622312-50"/>
    </source>
</evidence>
<dbReference type="GO" id="GO:0005634">
    <property type="term" value="C:nucleus"/>
    <property type="evidence" value="ECO:0007669"/>
    <property type="project" value="UniProtKB-SubCell"/>
</dbReference>
<dbReference type="Gene3D" id="3.30.460.10">
    <property type="entry name" value="Beta Polymerase, domain 2"/>
    <property type="match status" value="1"/>
</dbReference>
<evidence type="ECO:0000256" key="15">
    <source>
        <dbReference type="ARBA" id="ARBA00022842"/>
    </source>
</evidence>
<evidence type="ECO:0000256" key="9">
    <source>
        <dbReference type="ARBA" id="ARBA00022634"/>
    </source>
</evidence>
<proteinExistence type="predicted"/>
<evidence type="ECO:0000256" key="17">
    <source>
        <dbReference type="ARBA" id="ARBA00022932"/>
    </source>
</evidence>
<comment type="caution">
    <text evidence="33">The sequence shown here is derived from an EMBL/GenBank/DDBJ whole genome shotgun (WGS) entry which is preliminary data.</text>
</comment>
<keyword evidence="18" id="KW-0915">Sodium</keyword>
<dbReference type="SUPFAM" id="SSF49879">
    <property type="entry name" value="SMAD/FHA domain"/>
    <property type="match status" value="1"/>
</dbReference>
<dbReference type="SUPFAM" id="SSF47802">
    <property type="entry name" value="DNA polymerase beta, N-terminal domain-like"/>
    <property type="match status" value="1"/>
</dbReference>
<dbReference type="STRING" id="1890364.A0A2P6N309"/>
<dbReference type="FunFam" id="1.10.150.110:FF:000005">
    <property type="entry name" value="DNA polymerase POL4"/>
    <property type="match status" value="1"/>
</dbReference>
<dbReference type="PANTHER" id="PTHR11276">
    <property type="entry name" value="DNA POLYMERASE TYPE-X FAMILY MEMBER"/>
    <property type="match status" value="1"/>
</dbReference>
<dbReference type="Gene3D" id="3.40.50.300">
    <property type="entry name" value="P-loop containing nucleotide triphosphate hydrolases"/>
    <property type="match status" value="3"/>
</dbReference>
<dbReference type="CDD" id="cd22671">
    <property type="entry name" value="FHA_APTX-like"/>
    <property type="match status" value="1"/>
</dbReference>
<organism evidence="33 34">
    <name type="scientific">Planoprotostelium fungivorum</name>
    <dbReference type="NCBI Taxonomy" id="1890364"/>
    <lineage>
        <taxon>Eukaryota</taxon>
        <taxon>Amoebozoa</taxon>
        <taxon>Evosea</taxon>
        <taxon>Variosea</taxon>
        <taxon>Cavosteliida</taxon>
        <taxon>Cavosteliaceae</taxon>
        <taxon>Planoprotostelium</taxon>
    </lineage>
</organism>
<evidence type="ECO:0000259" key="32">
    <source>
        <dbReference type="SMART" id="SM00483"/>
    </source>
</evidence>
<evidence type="ECO:0000256" key="30">
    <source>
        <dbReference type="SAM" id="MobiDB-lite"/>
    </source>
</evidence>
<keyword evidence="10" id="KW-0808">Transferase</keyword>
<evidence type="ECO:0000256" key="24">
    <source>
        <dbReference type="ARBA" id="ARBA00035726"/>
    </source>
</evidence>
<dbReference type="CDD" id="cd00141">
    <property type="entry name" value="NT_POLXc"/>
    <property type="match status" value="1"/>
</dbReference>
<feature type="compositionally biased region" description="Basic and acidic residues" evidence="30">
    <location>
        <begin position="1664"/>
        <end position="1682"/>
    </location>
</feature>
<dbReference type="GO" id="GO:0046872">
    <property type="term" value="F:metal ion binding"/>
    <property type="evidence" value="ECO:0007669"/>
    <property type="project" value="UniProtKB-KW"/>
</dbReference>